<feature type="chain" id="PRO_5043464391" evidence="2">
    <location>
        <begin position="22"/>
        <end position="570"/>
    </location>
</feature>
<evidence type="ECO:0000313" key="3">
    <source>
        <dbReference type="EMBL" id="MBB3874072.1"/>
    </source>
</evidence>
<gene>
    <name evidence="3" type="ORF">GGR47_000288</name>
</gene>
<keyword evidence="2" id="KW-0732">Signal</keyword>
<reference evidence="3 4" key="1">
    <citation type="submission" date="2020-08" db="EMBL/GenBank/DDBJ databases">
        <title>Genomic Encyclopedia of Type Strains, Phase IV (KMG-IV): sequencing the most valuable type-strain genomes for metagenomic binning, comparative biology and taxonomic classification.</title>
        <authorList>
            <person name="Goeker M."/>
        </authorList>
    </citation>
    <scope>NUCLEOTIDE SEQUENCE [LARGE SCALE GENOMIC DNA]</scope>
    <source>
        <strain evidence="3 4">DSM 15581</strain>
    </source>
</reference>
<dbReference type="Gene3D" id="1.25.40.10">
    <property type="entry name" value="Tetratricopeptide repeat domain"/>
    <property type="match status" value="1"/>
</dbReference>
<dbReference type="RefSeq" id="WP_147035701.1">
    <property type="nucleotide sequence ID" value="NZ_JACIDB010000001.1"/>
</dbReference>
<feature type="signal peptide" evidence="2">
    <location>
        <begin position="1"/>
        <end position="21"/>
    </location>
</feature>
<keyword evidence="4" id="KW-1185">Reference proteome</keyword>
<evidence type="ECO:0000256" key="1">
    <source>
        <dbReference type="SAM" id="MobiDB-lite"/>
    </source>
</evidence>
<sequence>MIRARCHAVLLACTIATPAAAQQATPASPPVTQAGDKAPGPDIVVQGLKDRKRGTWRRADAAHVVVYSKGSADELIRVTRNIERLHQLLTRLYRRGGGADDMVRPQITLLDPDTDLSSLGLQNARWQQGPFMAPFAGTVYYDPREDGEVMAVSRRAGSIRLDTPLARTAACDDAVQNADPDSNATMTCSRSAVRQAPLALSWEQALYAAYAERFILTYAPASDPRWYLDGIGALFSSIAIRPDGAIDYARVPDQFQQVLTAYGPADVAGVLTGRYLTDTGDAARWSPYHAWLVSHFFLYSALSPQRSDQFRRYMAAVRQGKPLAEAATVFGDLAALQREIGRYARRDFAYAHGQAPQPDVPPPAVTQLSPADSALVEARLALGGRGDGWLDTIRAATTGIDDPDALRVAATAECGSGHADACLAAADRVLAGRPDDAAALASKGRALTLKAIAATGTDRTTGLAAARQLLARAITLDRDAPAPRLAYVRSFLDAGQAPPDDALLGLAQVIRRVPAAPVPRLLLAESLLKQGKADLAGRVAFSLTHGPFDSPERRTAATLFASTGTAARGI</sequence>
<protein>
    <submittedName>
        <fullName evidence="3">Uncharacterized protein</fullName>
    </submittedName>
</protein>
<evidence type="ECO:0000313" key="4">
    <source>
        <dbReference type="Proteomes" id="UP000528945"/>
    </source>
</evidence>
<proteinExistence type="predicted"/>
<dbReference type="InterPro" id="IPR011990">
    <property type="entry name" value="TPR-like_helical_dom_sf"/>
</dbReference>
<name>A0AAW3TM85_9SPHN</name>
<feature type="region of interest" description="Disordered" evidence="1">
    <location>
        <begin position="21"/>
        <end position="44"/>
    </location>
</feature>
<dbReference type="EMBL" id="JACIDB010000001">
    <property type="protein sequence ID" value="MBB3874072.1"/>
    <property type="molecule type" value="Genomic_DNA"/>
</dbReference>
<organism evidence="3 4">
    <name type="scientific">Sphingomonas aquatilis</name>
    <dbReference type="NCBI Taxonomy" id="93063"/>
    <lineage>
        <taxon>Bacteria</taxon>
        <taxon>Pseudomonadati</taxon>
        <taxon>Pseudomonadota</taxon>
        <taxon>Alphaproteobacteria</taxon>
        <taxon>Sphingomonadales</taxon>
        <taxon>Sphingomonadaceae</taxon>
        <taxon>Sphingomonas</taxon>
    </lineage>
</organism>
<accession>A0AAW3TM85</accession>
<dbReference type="AlphaFoldDB" id="A0AAW3TM85"/>
<feature type="compositionally biased region" description="Low complexity" evidence="1">
    <location>
        <begin position="21"/>
        <end position="34"/>
    </location>
</feature>
<evidence type="ECO:0000256" key="2">
    <source>
        <dbReference type="SAM" id="SignalP"/>
    </source>
</evidence>
<dbReference type="Proteomes" id="UP000528945">
    <property type="component" value="Unassembled WGS sequence"/>
</dbReference>
<comment type="caution">
    <text evidence="3">The sequence shown here is derived from an EMBL/GenBank/DDBJ whole genome shotgun (WGS) entry which is preliminary data.</text>
</comment>